<accession>A0A0A0RVY2</accession>
<feature type="transmembrane region" description="Helical" evidence="6">
    <location>
        <begin position="75"/>
        <end position="96"/>
    </location>
</feature>
<dbReference type="GO" id="GO:0001836">
    <property type="term" value="P:release of cytochrome c from mitochondria"/>
    <property type="evidence" value="ECO:0007669"/>
    <property type="project" value="TreeGrafter"/>
</dbReference>
<keyword evidence="5 6" id="KW-0472">Membrane</keyword>
<protein>
    <submittedName>
        <fullName evidence="8">Interferon alpha-inducible protein 6</fullName>
    </submittedName>
</protein>
<keyword evidence="7" id="KW-0732">Signal</keyword>
<proteinExistence type="evidence at transcript level"/>
<sequence>MWSSWKALLMLVLFSSTSIAGVAAELESDCGIVDALPYIATGVGAVAAAPVVLAAAGFTGAGIAAGSLGAKLMSWAAIANGGGVPAGGAVAILQAMGAKVGFSYGAAGVAGATGASVHRFLCGKKNNDKK</sequence>
<evidence type="ECO:0000313" key="8">
    <source>
        <dbReference type="EMBL" id="AIW06047.1"/>
    </source>
</evidence>
<feature type="transmembrane region" description="Helical" evidence="6">
    <location>
        <begin position="102"/>
        <end position="121"/>
    </location>
</feature>
<dbReference type="GO" id="GO:0031966">
    <property type="term" value="C:mitochondrial membrane"/>
    <property type="evidence" value="ECO:0007669"/>
    <property type="project" value="TreeGrafter"/>
</dbReference>
<dbReference type="Pfam" id="PF06140">
    <property type="entry name" value="Ifi-6-16"/>
    <property type="match status" value="1"/>
</dbReference>
<evidence type="ECO:0000256" key="4">
    <source>
        <dbReference type="ARBA" id="ARBA00022989"/>
    </source>
</evidence>
<dbReference type="PANTHER" id="PTHR16932:SF18">
    <property type="entry name" value="INTERFERON, ALPHA-INDUCIBLE PROTEIN 27-LIKE 2"/>
    <property type="match status" value="1"/>
</dbReference>
<evidence type="ECO:0000256" key="6">
    <source>
        <dbReference type="SAM" id="Phobius"/>
    </source>
</evidence>
<dbReference type="AlphaFoldDB" id="A0A0A0RVY2"/>
<feature type="transmembrane region" description="Helical" evidence="6">
    <location>
        <begin position="36"/>
        <end position="63"/>
    </location>
</feature>
<feature type="chain" id="PRO_5001976752" evidence="7">
    <location>
        <begin position="25"/>
        <end position="130"/>
    </location>
</feature>
<dbReference type="Gene3D" id="6.10.110.10">
    <property type="match status" value="1"/>
</dbReference>
<evidence type="ECO:0000256" key="2">
    <source>
        <dbReference type="ARBA" id="ARBA00007262"/>
    </source>
</evidence>
<organism evidence="8">
    <name type="scientific">Andrias davidianus</name>
    <name type="common">Chinese giant salamander</name>
    <name type="synonym">Sieboldia davidiana</name>
    <dbReference type="NCBI Taxonomy" id="141262"/>
    <lineage>
        <taxon>Eukaryota</taxon>
        <taxon>Metazoa</taxon>
        <taxon>Chordata</taxon>
        <taxon>Craniata</taxon>
        <taxon>Vertebrata</taxon>
        <taxon>Euteleostomi</taxon>
        <taxon>Amphibia</taxon>
        <taxon>Batrachia</taxon>
        <taxon>Caudata</taxon>
        <taxon>Cryptobranchoidea</taxon>
        <taxon>Cryptobranchidae</taxon>
        <taxon>Andrias</taxon>
    </lineage>
</organism>
<name>A0A0A0RVY2_ANDDA</name>
<comment type="similarity">
    <text evidence="2">Belongs to the IFI6/IFI27 family.</text>
</comment>
<reference evidence="8" key="1">
    <citation type="journal article" date="2014" name="Dev. Comp. Immunol.">
        <title>Thymus cDNA library survey uncovers novel features of immune molecules in Chinese giant salamander Andrias davidianus.</title>
        <authorList>
            <person name="Zhu R."/>
            <person name="Chen Z.Y."/>
            <person name="Wang J."/>
            <person name="Yuan J.D."/>
            <person name="Liao X.Y."/>
            <person name="Gui J.F."/>
            <person name="Zhang Q.Y."/>
        </authorList>
    </citation>
    <scope>NUCLEOTIDE SEQUENCE</scope>
</reference>
<comment type="subcellular location">
    <subcellularLocation>
        <location evidence="1">Membrane</location>
        <topology evidence="1">Multi-pass membrane protein</topology>
    </subcellularLocation>
</comment>
<dbReference type="InterPro" id="IPR009311">
    <property type="entry name" value="IFI6/IFI27-like"/>
</dbReference>
<dbReference type="GO" id="GO:0097193">
    <property type="term" value="P:intrinsic apoptotic signaling pathway"/>
    <property type="evidence" value="ECO:0007669"/>
    <property type="project" value="TreeGrafter"/>
</dbReference>
<evidence type="ECO:0000256" key="5">
    <source>
        <dbReference type="ARBA" id="ARBA00023136"/>
    </source>
</evidence>
<dbReference type="PANTHER" id="PTHR16932">
    <property type="entry name" value="INTERFERON ALPHA-INDUCIBLE PROTEIN 27"/>
    <property type="match status" value="1"/>
</dbReference>
<keyword evidence="4 6" id="KW-1133">Transmembrane helix</keyword>
<evidence type="ECO:0000256" key="7">
    <source>
        <dbReference type="SAM" id="SignalP"/>
    </source>
</evidence>
<dbReference type="EMBL" id="KJ686342">
    <property type="protein sequence ID" value="AIW06047.1"/>
    <property type="molecule type" value="mRNA"/>
</dbReference>
<evidence type="ECO:0000256" key="1">
    <source>
        <dbReference type="ARBA" id="ARBA00004141"/>
    </source>
</evidence>
<evidence type="ECO:0000256" key="3">
    <source>
        <dbReference type="ARBA" id="ARBA00022692"/>
    </source>
</evidence>
<dbReference type="InterPro" id="IPR038213">
    <property type="entry name" value="IFI6/IFI27-like_sf"/>
</dbReference>
<feature type="signal peptide" evidence="7">
    <location>
        <begin position="1"/>
        <end position="24"/>
    </location>
</feature>
<keyword evidence="3 6" id="KW-0812">Transmembrane</keyword>